<evidence type="ECO:0008006" key="3">
    <source>
        <dbReference type="Google" id="ProtNLM"/>
    </source>
</evidence>
<dbReference type="Proteomes" id="UP001454036">
    <property type="component" value="Unassembled WGS sequence"/>
</dbReference>
<dbReference type="PANTHER" id="PTHR11439">
    <property type="entry name" value="GAG-POL-RELATED RETROTRANSPOSON"/>
    <property type="match status" value="1"/>
</dbReference>
<reference evidence="1 2" key="1">
    <citation type="submission" date="2024-01" db="EMBL/GenBank/DDBJ databases">
        <title>The complete chloroplast genome sequence of Lithospermum erythrorhizon: insights into the phylogenetic relationship among Boraginaceae species and the maternal lineages of purple gromwells.</title>
        <authorList>
            <person name="Okada T."/>
            <person name="Watanabe K."/>
        </authorList>
    </citation>
    <scope>NUCLEOTIDE SEQUENCE [LARGE SCALE GENOMIC DNA]</scope>
</reference>
<accession>A0AAV3NME8</accession>
<organism evidence="1 2">
    <name type="scientific">Lithospermum erythrorhizon</name>
    <name type="common">Purple gromwell</name>
    <name type="synonym">Lithospermum officinale var. erythrorhizon</name>
    <dbReference type="NCBI Taxonomy" id="34254"/>
    <lineage>
        <taxon>Eukaryota</taxon>
        <taxon>Viridiplantae</taxon>
        <taxon>Streptophyta</taxon>
        <taxon>Embryophyta</taxon>
        <taxon>Tracheophyta</taxon>
        <taxon>Spermatophyta</taxon>
        <taxon>Magnoliopsida</taxon>
        <taxon>eudicotyledons</taxon>
        <taxon>Gunneridae</taxon>
        <taxon>Pentapetalae</taxon>
        <taxon>asterids</taxon>
        <taxon>lamiids</taxon>
        <taxon>Boraginales</taxon>
        <taxon>Boraginaceae</taxon>
        <taxon>Boraginoideae</taxon>
        <taxon>Lithospermeae</taxon>
        <taxon>Lithospermum</taxon>
    </lineage>
</organism>
<dbReference type="EMBL" id="BAABME010000166">
    <property type="protein sequence ID" value="GAA0140281.1"/>
    <property type="molecule type" value="Genomic_DNA"/>
</dbReference>
<keyword evidence="2" id="KW-1185">Reference proteome</keyword>
<dbReference type="PANTHER" id="PTHR11439:SF486">
    <property type="entry name" value="RLK (RECEPTOR-LIKE KINASE) PROTEIN, PUTATIVE-RELATED"/>
    <property type="match status" value="1"/>
</dbReference>
<evidence type="ECO:0000313" key="1">
    <source>
        <dbReference type="EMBL" id="GAA0140281.1"/>
    </source>
</evidence>
<comment type="caution">
    <text evidence="1">The sequence shown here is derived from an EMBL/GenBank/DDBJ whole genome shotgun (WGS) entry which is preliminary data.</text>
</comment>
<sequence>MDSKYVKNLVKKFGLENAKSKRTPAATHVKVGKDVNGSYIDVSNYRSMLGSLLYLTASRPDIASSVGMCVRFQADPKKSHMNQVKRIIKYVNGTADYGLLYSFDTNTTLVGYCDPDWAGNTKDTKSTSGR</sequence>
<name>A0AAV3NME8_LITER</name>
<evidence type="ECO:0000313" key="2">
    <source>
        <dbReference type="Proteomes" id="UP001454036"/>
    </source>
</evidence>
<gene>
    <name evidence="1" type="ORF">LIER_01661</name>
</gene>
<proteinExistence type="predicted"/>
<dbReference type="AlphaFoldDB" id="A0AAV3NME8"/>
<protein>
    <recommendedName>
        <fullName evidence="3">Mitochondrial protein</fullName>
    </recommendedName>
</protein>